<dbReference type="NCBIfam" id="NF006800">
    <property type="entry name" value="PRK09303.1"/>
    <property type="match status" value="1"/>
</dbReference>
<comment type="function">
    <text evidence="9">Member of the two-component regulatory system SasA/RpaA involved in genome-wide circadian gene expression. One of several clock output pathways. Participates in the Kai clock protein complex, the main circadian regulator in cyanobacteria, via its interaction with KaiC. KaiC enhances the autophosphorylation activity of SasA, which then transfers its phosphate group to RpaA to activate it. In addition to its output function, recruits fold-shifted KaiB (KaiB(fs)) to KaiC to cooperatively form the KaiB(6):KaiC(6) complex (independent of SasA kinase activity). Required for robustness of the circadian rhythm of gene expression and is involved in clock output, also required for adaptation to light/dark cycles.</text>
</comment>
<dbReference type="CDD" id="cd00075">
    <property type="entry name" value="HATPase"/>
    <property type="match status" value="1"/>
</dbReference>
<dbReference type="Pfam" id="PF07689">
    <property type="entry name" value="KaiB"/>
    <property type="match status" value="1"/>
</dbReference>
<name>A0A1E5QHR9_9CYAN</name>
<dbReference type="PANTHER" id="PTHR43711">
    <property type="entry name" value="TWO-COMPONENT HISTIDINE KINASE"/>
    <property type="match status" value="1"/>
</dbReference>
<dbReference type="InterPro" id="IPR050736">
    <property type="entry name" value="Sensor_HK_Regulatory"/>
</dbReference>
<dbReference type="CDD" id="cd02978">
    <property type="entry name" value="KaiB_like"/>
    <property type="match status" value="1"/>
</dbReference>
<dbReference type="InterPro" id="IPR003661">
    <property type="entry name" value="HisK_dim/P_dom"/>
</dbReference>
<dbReference type="InterPro" id="IPR036890">
    <property type="entry name" value="HATPase_C_sf"/>
</dbReference>
<comment type="subunit">
    <text evidence="9">Homooligomerizes. Interacts with KaiC. Participates in the KaiABC clock complex, whose core is composed of a KaiC homohexamer, 6 KaiB and up to 6 KaiA dimers. SasA and KaiB(fs) compete to bind to KaiC.</text>
</comment>
<feature type="domain" description="Histidine kinase" evidence="10">
    <location>
        <begin position="166"/>
        <end position="392"/>
    </location>
</feature>
<organism evidence="11">
    <name type="scientific">Desertifilum tharense IPPAS B-1220</name>
    <dbReference type="NCBI Taxonomy" id="1781255"/>
    <lineage>
        <taxon>Bacteria</taxon>
        <taxon>Bacillati</taxon>
        <taxon>Cyanobacteriota</taxon>
        <taxon>Cyanophyceae</taxon>
        <taxon>Desertifilales</taxon>
        <taxon>Desertifilaceae</taxon>
        <taxon>Desertifilum</taxon>
    </lineage>
</organism>
<dbReference type="CDD" id="cd00082">
    <property type="entry name" value="HisKA"/>
    <property type="match status" value="1"/>
</dbReference>
<dbReference type="AlphaFoldDB" id="A0A1E5QHR9"/>
<gene>
    <name evidence="9" type="primary">sasA</name>
    <name evidence="11" type="ORF">BH720_17380</name>
</gene>
<dbReference type="SUPFAM" id="SSF55874">
    <property type="entry name" value="ATPase domain of HSP90 chaperone/DNA topoisomerase II/histidine kinase"/>
    <property type="match status" value="1"/>
</dbReference>
<dbReference type="HAMAP" id="MF_01837">
    <property type="entry name" value="Kinase_SasA"/>
    <property type="match status" value="1"/>
</dbReference>
<dbReference type="PANTHER" id="PTHR43711:SF26">
    <property type="entry name" value="SENSOR HISTIDINE KINASE RCSC"/>
    <property type="match status" value="1"/>
</dbReference>
<dbReference type="EMBL" id="MJGC01000077">
    <property type="protein sequence ID" value="OEJ73873.1"/>
    <property type="molecule type" value="Genomic_DNA"/>
</dbReference>
<dbReference type="InterPro" id="IPR004358">
    <property type="entry name" value="Sig_transdc_His_kin-like_C"/>
</dbReference>
<dbReference type="GO" id="GO:0007623">
    <property type="term" value="P:circadian rhythm"/>
    <property type="evidence" value="ECO:0007669"/>
    <property type="project" value="UniProtKB-UniRule"/>
</dbReference>
<dbReference type="InterPro" id="IPR011649">
    <property type="entry name" value="KaiB_domain"/>
</dbReference>
<accession>A0A1E5QHR9</accession>
<evidence type="ECO:0000256" key="6">
    <source>
        <dbReference type="ARBA" id="ARBA00022840"/>
    </source>
</evidence>
<dbReference type="FunFam" id="1.10.287.130:FF:000154">
    <property type="entry name" value="Adaptive-response sensory kinase"/>
    <property type="match status" value="1"/>
</dbReference>
<reference evidence="11" key="1">
    <citation type="submission" date="2016-09" db="EMBL/GenBank/DDBJ databases">
        <title>Draft genome of thermotolerant cyanobacterium Desertifilum sp. strain IPPAS B-1220.</title>
        <authorList>
            <person name="Sinetova M.A."/>
            <person name="Bolakhan K."/>
            <person name="Zayadan B.K."/>
            <person name="Mironov K.S."/>
            <person name="Ustinova V."/>
            <person name="Kupriyanova E.V."/>
            <person name="Sidorov R.A."/>
            <person name="Skrypnik A.N."/>
            <person name="Gogoleva N.E."/>
            <person name="Gogolev Y.V."/>
            <person name="Los D.A."/>
        </authorList>
    </citation>
    <scope>NUCLEOTIDE SEQUENCE [LARGE SCALE GENOMIC DNA]</scope>
    <source>
        <strain evidence="11">IPPAS B-1220</strain>
    </source>
</reference>
<comment type="domain">
    <text evidence="9">The N-terminus interacts with KaiC, while the C-terminal histidine kinase domain autophosphorylates and is probably responsible for self-oligomerization. The N-terminal domain stimulates the C-terminus to autophosphorylate.</text>
</comment>
<dbReference type="InterPro" id="IPR036249">
    <property type="entry name" value="Thioredoxin-like_sf"/>
</dbReference>
<dbReference type="SMART" id="SM00387">
    <property type="entry name" value="HATPase_c"/>
    <property type="match status" value="1"/>
</dbReference>
<dbReference type="STRING" id="1781255.BH720_17380"/>
<dbReference type="InterPro" id="IPR003594">
    <property type="entry name" value="HATPase_dom"/>
</dbReference>
<dbReference type="GO" id="GO:0000155">
    <property type="term" value="F:phosphorelay sensor kinase activity"/>
    <property type="evidence" value="ECO:0007669"/>
    <property type="project" value="InterPro"/>
</dbReference>
<keyword evidence="6 9" id="KW-0067">ATP-binding</keyword>
<evidence type="ECO:0000256" key="7">
    <source>
        <dbReference type="ARBA" id="ARBA00023012"/>
    </source>
</evidence>
<evidence type="ECO:0000259" key="10">
    <source>
        <dbReference type="PROSITE" id="PS50109"/>
    </source>
</evidence>
<dbReference type="Pfam" id="PF00512">
    <property type="entry name" value="HisKA"/>
    <property type="match status" value="1"/>
</dbReference>
<dbReference type="PRINTS" id="PR00344">
    <property type="entry name" value="BCTRLSENSOR"/>
</dbReference>
<keyword evidence="5 9" id="KW-0418">Kinase</keyword>
<dbReference type="InterPro" id="IPR023527">
    <property type="entry name" value="Kinase_SasA"/>
</dbReference>
<dbReference type="FunFam" id="3.30.565.10:FF:000006">
    <property type="entry name" value="Sensor histidine kinase WalK"/>
    <property type="match status" value="1"/>
</dbReference>
<proteinExistence type="inferred from homology"/>
<evidence type="ECO:0000256" key="8">
    <source>
        <dbReference type="ARBA" id="ARBA00023108"/>
    </source>
</evidence>
<dbReference type="Pfam" id="PF02518">
    <property type="entry name" value="HATPase_c"/>
    <property type="match status" value="1"/>
</dbReference>
<keyword evidence="7 9" id="KW-0902">Two-component regulatory system</keyword>
<dbReference type="Gene3D" id="1.10.287.130">
    <property type="match status" value="1"/>
</dbReference>
<dbReference type="EC" id="2.7.13.3" evidence="9"/>
<dbReference type="PROSITE" id="PS50109">
    <property type="entry name" value="HIS_KIN"/>
    <property type="match status" value="1"/>
</dbReference>
<evidence type="ECO:0000313" key="11">
    <source>
        <dbReference type="EMBL" id="OEJ73873.1"/>
    </source>
</evidence>
<dbReference type="InterPro" id="IPR036097">
    <property type="entry name" value="HisK_dim/P_sf"/>
</dbReference>
<dbReference type="InterPro" id="IPR005467">
    <property type="entry name" value="His_kinase_dom"/>
</dbReference>
<dbReference type="SMART" id="SM00388">
    <property type="entry name" value="HisKA"/>
    <property type="match status" value="1"/>
</dbReference>
<feature type="modified residue" description="Phosphohistidine; by autocatalysis" evidence="9">
    <location>
        <position position="169"/>
    </location>
</feature>
<dbReference type="SMART" id="SM01248">
    <property type="entry name" value="KaiB"/>
    <property type="match status" value="1"/>
</dbReference>
<evidence type="ECO:0000256" key="9">
    <source>
        <dbReference type="HAMAP-Rule" id="MF_01837"/>
    </source>
</evidence>
<evidence type="ECO:0000256" key="3">
    <source>
        <dbReference type="ARBA" id="ARBA00022679"/>
    </source>
</evidence>
<dbReference type="OrthoDB" id="9773956at2"/>
<evidence type="ECO:0000256" key="1">
    <source>
        <dbReference type="ARBA" id="ARBA00000085"/>
    </source>
</evidence>
<dbReference type="Gene3D" id="3.40.30.10">
    <property type="entry name" value="Glutaredoxin"/>
    <property type="match status" value="1"/>
</dbReference>
<keyword evidence="4 9" id="KW-0547">Nucleotide-binding</keyword>
<sequence length="393" mass="45059">MQATSEKLTHNDLPLQLLLFVDKRPHSAEQIRQIRHYLKQLSTEYPFELTVVDVGEQPHLAEHFRLVATPTLLKIHPEPRQSLAGTNLTEQLEKCWPRWQRSAETFLAQQNLVEAGAADDRSPKSEKSSLAYSAELIQLSDEVFRLKQEKEHLQEQLQFKDRIIAMLAHDLRNPLTAASLAIETLELSQKNIDRGNSTRLNPTWMNQLLKHARLQIKAMDRMITDILQVAKGTNARFNVVPQKMDLGALCKEALDRLDEQFQLKTLTTETDIPQDLPYVYADPERVRQVIINLLDNAIKYTPTGGKIHLSILHRTTQKVQVSICDTGPGIPEDNQEKIFEDRFRLKRDEEQEGYGIGLSLCQRIVRAHYGQIWVDSGSLQGSCFHFTLPVYRS</sequence>
<evidence type="ECO:0000256" key="4">
    <source>
        <dbReference type="ARBA" id="ARBA00022741"/>
    </source>
</evidence>
<dbReference type="RefSeq" id="WP_069968483.1">
    <property type="nucleotide sequence ID" value="NZ_CM124774.1"/>
</dbReference>
<dbReference type="Gene3D" id="3.30.565.10">
    <property type="entry name" value="Histidine kinase-like ATPase, C-terminal domain"/>
    <property type="match status" value="1"/>
</dbReference>
<dbReference type="SUPFAM" id="SSF47384">
    <property type="entry name" value="Homodimeric domain of signal transducing histidine kinase"/>
    <property type="match status" value="1"/>
</dbReference>
<evidence type="ECO:0000256" key="2">
    <source>
        <dbReference type="ARBA" id="ARBA00022553"/>
    </source>
</evidence>
<keyword evidence="8 9" id="KW-0090">Biological rhythms</keyword>
<protein>
    <recommendedName>
        <fullName evidence="9">Adaptive-response sensory-kinase SasA</fullName>
        <ecNumber evidence="9">2.7.13.3</ecNumber>
    </recommendedName>
    <alternativeName>
        <fullName evidence="9">Sensor histidine kinase SasA</fullName>
    </alternativeName>
</protein>
<comment type="catalytic activity">
    <reaction evidence="1 9">
        <text>ATP + protein L-histidine = ADP + protein N-phospho-L-histidine.</text>
        <dbReference type="EC" id="2.7.13.3"/>
    </reaction>
</comment>
<comment type="caution">
    <text evidence="11">The sequence shown here is derived from an EMBL/GenBank/DDBJ whole genome shotgun (WGS) entry which is preliminary data.</text>
</comment>
<dbReference type="GO" id="GO:0005524">
    <property type="term" value="F:ATP binding"/>
    <property type="evidence" value="ECO:0007669"/>
    <property type="project" value="UniProtKB-KW"/>
</dbReference>
<dbReference type="SUPFAM" id="SSF52833">
    <property type="entry name" value="Thioredoxin-like"/>
    <property type="match status" value="1"/>
</dbReference>
<evidence type="ECO:0000256" key="5">
    <source>
        <dbReference type="ARBA" id="ARBA00022777"/>
    </source>
</evidence>
<keyword evidence="2 9" id="KW-0597">Phosphoprotein</keyword>
<keyword evidence="3 9" id="KW-0808">Transferase</keyword>